<keyword evidence="2" id="KW-1185">Reference proteome</keyword>
<dbReference type="InterPro" id="IPR023393">
    <property type="entry name" value="START-like_dom_sf"/>
</dbReference>
<dbReference type="InterPro" id="IPR019587">
    <property type="entry name" value="Polyketide_cyclase/dehydratase"/>
</dbReference>
<dbReference type="SUPFAM" id="SSF55961">
    <property type="entry name" value="Bet v1-like"/>
    <property type="match status" value="1"/>
</dbReference>
<proteinExistence type="predicted"/>
<dbReference type="Pfam" id="PF10604">
    <property type="entry name" value="Polyketide_cyc2"/>
    <property type="match status" value="1"/>
</dbReference>
<dbReference type="Gene3D" id="3.30.530.20">
    <property type="match status" value="1"/>
</dbReference>
<comment type="caution">
    <text evidence="1">The sequence shown here is derived from an EMBL/GenBank/DDBJ whole genome shotgun (WGS) entry which is preliminary data.</text>
</comment>
<protein>
    <submittedName>
        <fullName evidence="1">Uncharacterized protein</fullName>
    </submittedName>
</protein>
<gene>
    <name evidence="1" type="ORF">GCM10025874_21150</name>
</gene>
<dbReference type="AlphaFoldDB" id="A0AA37XCV0"/>
<evidence type="ECO:0000313" key="2">
    <source>
        <dbReference type="Proteomes" id="UP001157160"/>
    </source>
</evidence>
<dbReference type="Proteomes" id="UP001157160">
    <property type="component" value="Unassembled WGS sequence"/>
</dbReference>
<reference evidence="1 2" key="1">
    <citation type="journal article" date="2014" name="Int. J. Syst. Evol. Microbiol.">
        <title>Complete genome sequence of Corynebacterium casei LMG S-19264T (=DSM 44701T), isolated from a smear-ripened cheese.</title>
        <authorList>
            <consortium name="US DOE Joint Genome Institute (JGI-PGF)"/>
            <person name="Walter F."/>
            <person name="Albersmeier A."/>
            <person name="Kalinowski J."/>
            <person name="Ruckert C."/>
        </authorList>
    </citation>
    <scope>NUCLEOTIDE SEQUENCE [LARGE SCALE GENOMIC DNA]</scope>
    <source>
        <strain evidence="1 2">NBRC 112289</strain>
    </source>
</reference>
<dbReference type="EMBL" id="BSUL01000001">
    <property type="protein sequence ID" value="GMA28862.1"/>
    <property type="molecule type" value="Genomic_DNA"/>
</dbReference>
<sequence length="162" mass="17951">MSKTDPAHRIVESTKEVHVPMPAAAVRSLLARPDAIAQWEPWTGEVTERDGLIESTTRTEAPGGQTVDVPEERRRQVIERYSEKGRQGWRISYPDAEDPNARTITFAAQPAGSGTRLRITVSWAVKAVRSRGFAGALSLRIAKAVYAAQSRVIFEQVKEALR</sequence>
<organism evidence="1 2">
    <name type="scientific">Arenivirga flava</name>
    <dbReference type="NCBI Taxonomy" id="1930060"/>
    <lineage>
        <taxon>Bacteria</taxon>
        <taxon>Bacillati</taxon>
        <taxon>Actinomycetota</taxon>
        <taxon>Actinomycetes</taxon>
        <taxon>Micrococcales</taxon>
        <taxon>Microbacteriaceae</taxon>
        <taxon>Arenivirga</taxon>
    </lineage>
</organism>
<evidence type="ECO:0000313" key="1">
    <source>
        <dbReference type="EMBL" id="GMA28862.1"/>
    </source>
</evidence>
<name>A0AA37XCV0_9MICO</name>
<accession>A0AA37XCV0</accession>
<dbReference type="RefSeq" id="WP_284232436.1">
    <property type="nucleotide sequence ID" value="NZ_BSUL01000001.1"/>
</dbReference>